<keyword evidence="2 5" id="KW-0812">Transmembrane</keyword>
<evidence type="ECO:0000256" key="3">
    <source>
        <dbReference type="ARBA" id="ARBA00022989"/>
    </source>
</evidence>
<dbReference type="Pfam" id="PF00083">
    <property type="entry name" value="Sugar_tr"/>
    <property type="match status" value="1"/>
</dbReference>
<feature type="transmembrane region" description="Helical" evidence="5">
    <location>
        <begin position="398"/>
        <end position="420"/>
    </location>
</feature>
<dbReference type="CDD" id="cd17316">
    <property type="entry name" value="MFS_SV2_like"/>
    <property type="match status" value="1"/>
</dbReference>
<evidence type="ECO:0000256" key="4">
    <source>
        <dbReference type="ARBA" id="ARBA00023136"/>
    </source>
</evidence>
<gene>
    <name evidence="7" type="ORF">L2A60_17180</name>
</gene>
<dbReference type="InterPro" id="IPR020846">
    <property type="entry name" value="MFS_dom"/>
</dbReference>
<feature type="transmembrane region" description="Helical" evidence="5">
    <location>
        <begin position="156"/>
        <end position="180"/>
    </location>
</feature>
<keyword evidence="3 5" id="KW-1133">Transmembrane helix</keyword>
<dbReference type="RefSeq" id="WP_235705690.1">
    <property type="nucleotide sequence ID" value="NZ_JAKGBZ010000050.1"/>
</dbReference>
<feature type="transmembrane region" description="Helical" evidence="5">
    <location>
        <begin position="360"/>
        <end position="377"/>
    </location>
</feature>
<feature type="transmembrane region" description="Helical" evidence="5">
    <location>
        <begin position="122"/>
        <end position="144"/>
    </location>
</feature>
<evidence type="ECO:0000313" key="7">
    <source>
        <dbReference type="EMBL" id="MCF3948407.1"/>
    </source>
</evidence>
<dbReference type="SUPFAM" id="SSF103473">
    <property type="entry name" value="MFS general substrate transporter"/>
    <property type="match status" value="1"/>
</dbReference>
<dbReference type="PANTHER" id="PTHR23508">
    <property type="entry name" value="CARBOXYLIC ACID TRANSPORTER PROTEIN HOMOLOG"/>
    <property type="match status" value="1"/>
</dbReference>
<sequence length="473" mass="51087">MSNEVTTIRSSRDIIDIINSHQFIKNTSFIIVLIALGGVFIDAYDFTSLGLGVVQLKKQMSLTAFETGLLTASMAGGALVGGVWGGYYSDKIGRLKMFMLDLIFFVIAALGAAFSTNLDLLIAFRVLMGLGVGLDFPVAMSFIAEYTSSDSKGTYLNLWQVAWYVAASAGFVVILPFYYAGVGNDLWRWAVGLGALPAAIILILRFIYMEESPMWAAQQGDLQEAARGLKKTYGIDVNVALELEEEPANLQKHSIKVFLKIIKPPYQMRTLLTSIICATQSMEYFAVGFYLPTISLLLFGEKFVYAILGGALFNVAGIVGGGIQSKITQRVGTRRLSIVGYCITLACLILMGITNGHVSAYFEAILMAVFIFGHSFGQGSQGQTMAALSYPTSIRGAGVGFVQAITRAGSIFGFFLFPLALAAFGINSAMLIIAVIPLLGLLGCLLIRWEPIGVDVDSEDYAPAVMSPRAMPR</sequence>
<evidence type="ECO:0000259" key="6">
    <source>
        <dbReference type="PROSITE" id="PS50850"/>
    </source>
</evidence>
<evidence type="ECO:0000256" key="1">
    <source>
        <dbReference type="ARBA" id="ARBA00004141"/>
    </source>
</evidence>
<feature type="transmembrane region" description="Helical" evidence="5">
    <location>
        <begin position="67"/>
        <end position="86"/>
    </location>
</feature>
<proteinExistence type="predicted"/>
<dbReference type="PANTHER" id="PTHR23508:SF10">
    <property type="entry name" value="CARBOXYLIC ACID TRANSPORTER PROTEIN HOMOLOG"/>
    <property type="match status" value="1"/>
</dbReference>
<dbReference type="EMBL" id="JAKGBZ010000050">
    <property type="protein sequence ID" value="MCF3948407.1"/>
    <property type="molecule type" value="Genomic_DNA"/>
</dbReference>
<reference evidence="7 8" key="1">
    <citation type="submission" date="2022-01" db="EMBL/GenBank/DDBJ databases">
        <authorList>
            <person name="Won M."/>
            <person name="Kim S.-J."/>
            <person name="Kwon S.-W."/>
        </authorList>
    </citation>
    <scope>NUCLEOTIDE SEQUENCE [LARGE SCALE GENOMIC DNA]</scope>
    <source>
        <strain evidence="7 8">KCTC 23505</strain>
    </source>
</reference>
<evidence type="ECO:0000256" key="2">
    <source>
        <dbReference type="ARBA" id="ARBA00022692"/>
    </source>
</evidence>
<feature type="transmembrane region" description="Helical" evidence="5">
    <location>
        <begin position="303"/>
        <end position="323"/>
    </location>
</feature>
<protein>
    <submittedName>
        <fullName evidence="7">MFS transporter</fullName>
    </submittedName>
</protein>
<dbReference type="Proteomes" id="UP001521209">
    <property type="component" value="Unassembled WGS sequence"/>
</dbReference>
<comment type="subcellular location">
    <subcellularLocation>
        <location evidence="1">Membrane</location>
        <topology evidence="1">Multi-pass membrane protein</topology>
    </subcellularLocation>
</comment>
<feature type="domain" description="Major facilitator superfamily (MFS) profile" evidence="6">
    <location>
        <begin position="31"/>
        <end position="452"/>
    </location>
</feature>
<comment type="caution">
    <text evidence="7">The sequence shown here is derived from an EMBL/GenBank/DDBJ whole genome shotgun (WGS) entry which is preliminary data.</text>
</comment>
<dbReference type="InterPro" id="IPR005829">
    <property type="entry name" value="Sugar_transporter_CS"/>
</dbReference>
<dbReference type="Gene3D" id="1.20.1250.20">
    <property type="entry name" value="MFS general substrate transporter like domains"/>
    <property type="match status" value="1"/>
</dbReference>
<evidence type="ECO:0000313" key="8">
    <source>
        <dbReference type="Proteomes" id="UP001521209"/>
    </source>
</evidence>
<dbReference type="PROSITE" id="PS00217">
    <property type="entry name" value="SUGAR_TRANSPORT_2"/>
    <property type="match status" value="1"/>
</dbReference>
<dbReference type="InterPro" id="IPR005828">
    <property type="entry name" value="MFS_sugar_transport-like"/>
</dbReference>
<feature type="transmembrane region" description="Helical" evidence="5">
    <location>
        <begin position="426"/>
        <end position="447"/>
    </location>
</feature>
<feature type="transmembrane region" description="Helical" evidence="5">
    <location>
        <begin position="186"/>
        <end position="208"/>
    </location>
</feature>
<keyword evidence="4 5" id="KW-0472">Membrane</keyword>
<dbReference type="InterPro" id="IPR036259">
    <property type="entry name" value="MFS_trans_sf"/>
</dbReference>
<feature type="transmembrane region" description="Helical" evidence="5">
    <location>
        <begin position="29"/>
        <end position="47"/>
    </location>
</feature>
<evidence type="ECO:0000256" key="5">
    <source>
        <dbReference type="SAM" id="Phobius"/>
    </source>
</evidence>
<name>A0ABS9E068_9PROT</name>
<dbReference type="PROSITE" id="PS50850">
    <property type="entry name" value="MFS"/>
    <property type="match status" value="1"/>
</dbReference>
<feature type="transmembrane region" description="Helical" evidence="5">
    <location>
        <begin position="335"/>
        <end position="354"/>
    </location>
</feature>
<feature type="transmembrane region" description="Helical" evidence="5">
    <location>
        <begin position="98"/>
        <end position="116"/>
    </location>
</feature>
<accession>A0ABS9E068</accession>
<feature type="transmembrane region" description="Helical" evidence="5">
    <location>
        <begin position="270"/>
        <end position="291"/>
    </location>
</feature>
<organism evidence="7 8">
    <name type="scientific">Acidiphilium iwatense</name>
    <dbReference type="NCBI Taxonomy" id="768198"/>
    <lineage>
        <taxon>Bacteria</taxon>
        <taxon>Pseudomonadati</taxon>
        <taxon>Pseudomonadota</taxon>
        <taxon>Alphaproteobacteria</taxon>
        <taxon>Acetobacterales</taxon>
        <taxon>Acidocellaceae</taxon>
        <taxon>Acidiphilium</taxon>
    </lineage>
</organism>
<keyword evidence="8" id="KW-1185">Reference proteome</keyword>